<name>A0ACC2QLI5_9NEOP</name>
<comment type="caution">
    <text evidence="1">The sequence shown here is derived from an EMBL/GenBank/DDBJ whole genome shotgun (WGS) entry which is preliminary data.</text>
</comment>
<accession>A0ACC2QLI5</accession>
<keyword evidence="2" id="KW-1185">Reference proteome</keyword>
<proteinExistence type="predicted"/>
<reference evidence="1" key="1">
    <citation type="submission" date="2023-03" db="EMBL/GenBank/DDBJ databases">
        <title>Chromosome-level genomes of two armyworms, Mythimna separata and Mythimna loreyi, provide insights into the biosynthesis and reception of sex pheromones.</title>
        <authorList>
            <person name="Zhao H."/>
        </authorList>
    </citation>
    <scope>NUCLEOTIDE SEQUENCE</scope>
    <source>
        <strain evidence="1">BeijingLab</strain>
    </source>
</reference>
<gene>
    <name evidence="1" type="ORF">PYW08_005392</name>
</gene>
<organism evidence="1 2">
    <name type="scientific">Mythimna loreyi</name>
    <dbReference type="NCBI Taxonomy" id="667449"/>
    <lineage>
        <taxon>Eukaryota</taxon>
        <taxon>Metazoa</taxon>
        <taxon>Ecdysozoa</taxon>
        <taxon>Arthropoda</taxon>
        <taxon>Hexapoda</taxon>
        <taxon>Insecta</taxon>
        <taxon>Pterygota</taxon>
        <taxon>Neoptera</taxon>
        <taxon>Endopterygota</taxon>
        <taxon>Lepidoptera</taxon>
        <taxon>Glossata</taxon>
        <taxon>Ditrysia</taxon>
        <taxon>Noctuoidea</taxon>
        <taxon>Noctuidae</taxon>
        <taxon>Noctuinae</taxon>
        <taxon>Hadenini</taxon>
        <taxon>Mythimna</taxon>
    </lineage>
</organism>
<evidence type="ECO:0000313" key="2">
    <source>
        <dbReference type="Proteomes" id="UP001231649"/>
    </source>
</evidence>
<dbReference type="EMBL" id="CM056794">
    <property type="protein sequence ID" value="KAJ8716993.1"/>
    <property type="molecule type" value="Genomic_DNA"/>
</dbReference>
<sequence length="145" mass="16118">MLNSTDPEDSPLIDLGYYTNERDLDRFAEYVEHYNAIINTSYYKSINAELVDPELETCKGFKMGSKDYWKCYVKEMATTLYNFAGTCALGSVVDSELRVNGVKNLRVADASVIPTNIGSGIQGTVMVIAQKISDLLAKDHNLCSK</sequence>
<dbReference type="Proteomes" id="UP001231649">
    <property type="component" value="Chromosome 18"/>
</dbReference>
<evidence type="ECO:0000313" key="1">
    <source>
        <dbReference type="EMBL" id="KAJ8716993.1"/>
    </source>
</evidence>
<protein>
    <submittedName>
        <fullName evidence="1">Uncharacterized protein</fullName>
    </submittedName>
</protein>